<protein>
    <submittedName>
        <fullName evidence="7">ATP-binding cassette domain-containing protein</fullName>
    </submittedName>
</protein>
<gene>
    <name evidence="7" type="ORF">ACFPOB_16900</name>
</gene>
<evidence type="ECO:0000313" key="8">
    <source>
        <dbReference type="Proteomes" id="UP001596053"/>
    </source>
</evidence>
<dbReference type="InterPro" id="IPR027417">
    <property type="entry name" value="P-loop_NTPase"/>
</dbReference>
<keyword evidence="7" id="KW-0547">Nucleotide-binding</keyword>
<dbReference type="InterPro" id="IPR050086">
    <property type="entry name" value="MetN_ABC_transporter-like"/>
</dbReference>
<evidence type="ECO:0000256" key="4">
    <source>
        <dbReference type="ARBA" id="ARBA00022475"/>
    </source>
</evidence>
<feature type="domain" description="ABC transporter" evidence="6">
    <location>
        <begin position="25"/>
        <end position="95"/>
    </location>
</feature>
<organism evidence="7 8">
    <name type="scientific">Bosea eneae</name>
    <dbReference type="NCBI Taxonomy" id="151454"/>
    <lineage>
        <taxon>Bacteria</taxon>
        <taxon>Pseudomonadati</taxon>
        <taxon>Pseudomonadota</taxon>
        <taxon>Alphaproteobacteria</taxon>
        <taxon>Hyphomicrobiales</taxon>
        <taxon>Boseaceae</taxon>
        <taxon>Bosea</taxon>
    </lineage>
</organism>
<dbReference type="GO" id="GO:0005524">
    <property type="term" value="F:ATP binding"/>
    <property type="evidence" value="ECO:0007669"/>
    <property type="project" value="UniProtKB-KW"/>
</dbReference>
<evidence type="ECO:0000256" key="3">
    <source>
        <dbReference type="ARBA" id="ARBA00022448"/>
    </source>
</evidence>
<keyword evidence="8" id="KW-1185">Reference proteome</keyword>
<dbReference type="Gene3D" id="3.40.50.300">
    <property type="entry name" value="P-loop containing nucleotide triphosphate hydrolases"/>
    <property type="match status" value="1"/>
</dbReference>
<reference evidence="8" key="1">
    <citation type="journal article" date="2019" name="Int. J. Syst. Evol. Microbiol.">
        <title>The Global Catalogue of Microorganisms (GCM) 10K type strain sequencing project: providing services to taxonomists for standard genome sequencing and annotation.</title>
        <authorList>
            <consortium name="The Broad Institute Genomics Platform"/>
            <consortium name="The Broad Institute Genome Sequencing Center for Infectious Disease"/>
            <person name="Wu L."/>
            <person name="Ma J."/>
        </authorList>
    </citation>
    <scope>NUCLEOTIDE SEQUENCE [LARGE SCALE GENOMIC DNA]</scope>
    <source>
        <strain evidence="8">NCAIM B.01391</strain>
    </source>
</reference>
<sequence length="96" mass="10021">MGFQPPPEIIAVTGLSKSYGGHAVLKSVNLQVLAGEAIVVCGASGTGKSTLLRCLNGLELPDSGCVNFRQTPVAFKRPAMGALRQSIGMVFQSFNL</sequence>
<comment type="similarity">
    <text evidence="2">Belongs to the ABC transporter superfamily.</text>
</comment>
<dbReference type="Proteomes" id="UP001596053">
    <property type="component" value="Unassembled WGS sequence"/>
</dbReference>
<evidence type="ECO:0000259" key="6">
    <source>
        <dbReference type="Pfam" id="PF00005"/>
    </source>
</evidence>
<name>A0ABW0IVQ0_9HYPH</name>
<keyword evidence="4" id="KW-1003">Cell membrane</keyword>
<evidence type="ECO:0000256" key="5">
    <source>
        <dbReference type="ARBA" id="ARBA00023136"/>
    </source>
</evidence>
<keyword evidence="5" id="KW-0472">Membrane</keyword>
<keyword evidence="3" id="KW-0813">Transport</keyword>
<dbReference type="PANTHER" id="PTHR43166:SF9">
    <property type="entry name" value="GLUTAMATE_ASPARTATE IMPORT ATP-BINDING PROTEIN GLTL"/>
    <property type="match status" value="1"/>
</dbReference>
<dbReference type="InterPro" id="IPR003439">
    <property type="entry name" value="ABC_transporter-like_ATP-bd"/>
</dbReference>
<evidence type="ECO:0000256" key="2">
    <source>
        <dbReference type="ARBA" id="ARBA00005417"/>
    </source>
</evidence>
<comment type="subcellular location">
    <subcellularLocation>
        <location evidence="1">Cell membrane</location>
        <topology evidence="1">Peripheral membrane protein</topology>
    </subcellularLocation>
</comment>
<proteinExistence type="inferred from homology"/>
<evidence type="ECO:0000313" key="7">
    <source>
        <dbReference type="EMBL" id="MFC5421238.1"/>
    </source>
</evidence>
<evidence type="ECO:0000256" key="1">
    <source>
        <dbReference type="ARBA" id="ARBA00004202"/>
    </source>
</evidence>
<dbReference type="SUPFAM" id="SSF52540">
    <property type="entry name" value="P-loop containing nucleoside triphosphate hydrolases"/>
    <property type="match status" value="1"/>
</dbReference>
<accession>A0ABW0IVQ0</accession>
<comment type="caution">
    <text evidence="7">The sequence shown here is derived from an EMBL/GenBank/DDBJ whole genome shotgun (WGS) entry which is preliminary data.</text>
</comment>
<dbReference type="EMBL" id="JBHSLW010000027">
    <property type="protein sequence ID" value="MFC5421238.1"/>
    <property type="molecule type" value="Genomic_DNA"/>
</dbReference>
<dbReference type="Pfam" id="PF00005">
    <property type="entry name" value="ABC_tran"/>
    <property type="match status" value="1"/>
</dbReference>
<keyword evidence="7" id="KW-0067">ATP-binding</keyword>
<dbReference type="PANTHER" id="PTHR43166">
    <property type="entry name" value="AMINO ACID IMPORT ATP-BINDING PROTEIN"/>
    <property type="match status" value="1"/>
</dbReference>